<name>A0A7W8D1P4_9FIRM</name>
<accession>A0A7W8D1P4</accession>
<sequence length="203" mass="23667">MKFSDIDFSALSRMMNSMSDEEKERLNTMAENMMENMKSEPESEEETDFYAHFGISETEYADLPGQVLDQIEAASDLEQYYEDVTESDFSASVVFLSKAVLNMVRHYHAKIYQDALDLPKFANPKTTVLYDYYYPLLDEDHIHKLSDEGLGESSLWINHRNMLQQIYMALNRAEYDFISYETLQGIKSILFDQKGLLRIKDLI</sequence>
<proteinExistence type="predicted"/>
<dbReference type="EMBL" id="JACHHD010000018">
    <property type="protein sequence ID" value="MBB5185577.1"/>
    <property type="molecule type" value="Genomic_DNA"/>
</dbReference>
<evidence type="ECO:0000313" key="2">
    <source>
        <dbReference type="Proteomes" id="UP000521313"/>
    </source>
</evidence>
<dbReference type="AlphaFoldDB" id="A0A7W8D1P4"/>
<protein>
    <submittedName>
        <fullName evidence="1">Uncharacterized protein</fullName>
    </submittedName>
</protein>
<reference evidence="1 2" key="1">
    <citation type="submission" date="2020-08" db="EMBL/GenBank/DDBJ databases">
        <title>Genomic Encyclopedia of Type Strains, Phase IV (KMG-IV): sequencing the most valuable type-strain genomes for metagenomic binning, comparative biology and taxonomic classification.</title>
        <authorList>
            <person name="Goeker M."/>
        </authorList>
    </citation>
    <scope>NUCLEOTIDE SEQUENCE [LARGE SCALE GENOMIC DNA]</scope>
    <source>
        <strain evidence="1 2">DSM 26963</strain>
    </source>
</reference>
<dbReference type="Proteomes" id="UP000521313">
    <property type="component" value="Unassembled WGS sequence"/>
</dbReference>
<evidence type="ECO:0000313" key="1">
    <source>
        <dbReference type="EMBL" id="MBB5185577.1"/>
    </source>
</evidence>
<organism evidence="1 2">
    <name type="scientific">Faecalicoccus acidiformans</name>
    <dbReference type="NCBI Taxonomy" id="915173"/>
    <lineage>
        <taxon>Bacteria</taxon>
        <taxon>Bacillati</taxon>
        <taxon>Bacillota</taxon>
        <taxon>Erysipelotrichia</taxon>
        <taxon>Erysipelotrichales</taxon>
        <taxon>Erysipelotrichaceae</taxon>
        <taxon>Faecalicoccus</taxon>
    </lineage>
</organism>
<dbReference type="RefSeq" id="WP_183376663.1">
    <property type="nucleotide sequence ID" value="NZ_JACHHD010000018.1"/>
</dbReference>
<comment type="caution">
    <text evidence="1">The sequence shown here is derived from an EMBL/GenBank/DDBJ whole genome shotgun (WGS) entry which is preliminary data.</text>
</comment>
<gene>
    <name evidence="1" type="ORF">HNQ43_001649</name>
</gene>